<sequence length="53" mass="6187">MTGRDRDAIHTSPSPLPPRPLDHHRDPWQELREHADHDLAERTVQAIYNEGNH</sequence>
<evidence type="ECO:0000256" key="1">
    <source>
        <dbReference type="SAM" id="MobiDB-lite"/>
    </source>
</evidence>
<feature type="region of interest" description="Disordered" evidence="1">
    <location>
        <begin position="1"/>
        <end position="36"/>
    </location>
</feature>
<protein>
    <submittedName>
        <fullName evidence="2">Uncharacterized protein</fullName>
    </submittedName>
</protein>
<dbReference type="AlphaFoldDB" id="G0HGP9"/>
<feature type="compositionally biased region" description="Basic and acidic residues" evidence="1">
    <location>
        <begin position="20"/>
        <end position="36"/>
    </location>
</feature>
<dbReference type="STRING" id="858619.CVAR_2311"/>
<organism evidence="2 3">
    <name type="scientific">Corynebacterium variabile (strain DSM 44702 / CIP 107183 / JCM 12073 / NCIMB 30131)</name>
    <name type="common">Corynebacterium mooreparkense</name>
    <dbReference type="NCBI Taxonomy" id="858619"/>
    <lineage>
        <taxon>Bacteria</taxon>
        <taxon>Bacillati</taxon>
        <taxon>Actinomycetota</taxon>
        <taxon>Actinomycetes</taxon>
        <taxon>Mycobacteriales</taxon>
        <taxon>Corynebacteriaceae</taxon>
        <taxon>Corynebacterium</taxon>
    </lineage>
</organism>
<proteinExistence type="predicted"/>
<gene>
    <name evidence="2" type="ordered locus">CVAR_2311</name>
</gene>
<dbReference type="KEGG" id="cva:CVAR_2311"/>
<reference evidence="2 3" key="1">
    <citation type="journal article" date="2011" name="BMC Genomics">
        <title>Complete genome sequence of Corynebacterium variabile DSM 44702 isolated from the surface of smear-ripened cheeses and insights into cheese ripening and flavor generation.</title>
        <authorList>
            <person name="Schroeder J."/>
            <person name="Maus I."/>
            <person name="Trost E."/>
            <person name="Tauch A."/>
        </authorList>
    </citation>
    <scope>NUCLEOTIDE SEQUENCE [LARGE SCALE GENOMIC DNA]</scope>
    <source>
        <strain evidence="3">DSM 44702 / JCM 12073 / NCIMB 30131</strain>
    </source>
</reference>
<name>G0HGP9_CORVD</name>
<evidence type="ECO:0000313" key="2">
    <source>
        <dbReference type="EMBL" id="AEK37656.1"/>
    </source>
</evidence>
<dbReference type="EMBL" id="CP002917">
    <property type="protein sequence ID" value="AEK37656.1"/>
    <property type="molecule type" value="Genomic_DNA"/>
</dbReference>
<dbReference type="HOGENOM" id="CLU_3060655_0_0_11"/>
<accession>G0HGP9</accession>
<evidence type="ECO:0000313" key="3">
    <source>
        <dbReference type="Proteomes" id="UP000006659"/>
    </source>
</evidence>
<dbReference type="RefSeq" id="WP_014010811.1">
    <property type="nucleotide sequence ID" value="NC_015859.1"/>
</dbReference>
<dbReference type="Proteomes" id="UP000006659">
    <property type="component" value="Chromosome"/>
</dbReference>